<keyword evidence="1" id="KW-1133">Transmembrane helix</keyword>
<evidence type="ECO:0000256" key="1">
    <source>
        <dbReference type="SAM" id="Phobius"/>
    </source>
</evidence>
<gene>
    <name evidence="2" type="ORF">LCGC14_0374640</name>
</gene>
<dbReference type="AlphaFoldDB" id="A0A0F9TA40"/>
<comment type="caution">
    <text evidence="2">The sequence shown here is derived from an EMBL/GenBank/DDBJ whole genome shotgun (WGS) entry which is preliminary data.</text>
</comment>
<name>A0A0F9TA40_9ZZZZ</name>
<feature type="transmembrane region" description="Helical" evidence="1">
    <location>
        <begin position="12"/>
        <end position="35"/>
    </location>
</feature>
<evidence type="ECO:0000313" key="2">
    <source>
        <dbReference type="EMBL" id="KKN76074.1"/>
    </source>
</evidence>
<accession>A0A0F9TA40</accession>
<reference evidence="2" key="1">
    <citation type="journal article" date="2015" name="Nature">
        <title>Complex archaea that bridge the gap between prokaryotes and eukaryotes.</title>
        <authorList>
            <person name="Spang A."/>
            <person name="Saw J.H."/>
            <person name="Jorgensen S.L."/>
            <person name="Zaremba-Niedzwiedzka K."/>
            <person name="Martijn J."/>
            <person name="Lind A.E."/>
            <person name="van Eijk R."/>
            <person name="Schleper C."/>
            <person name="Guy L."/>
            <person name="Ettema T.J."/>
        </authorList>
    </citation>
    <scope>NUCLEOTIDE SEQUENCE</scope>
</reference>
<organism evidence="2">
    <name type="scientific">marine sediment metagenome</name>
    <dbReference type="NCBI Taxonomy" id="412755"/>
    <lineage>
        <taxon>unclassified sequences</taxon>
        <taxon>metagenomes</taxon>
        <taxon>ecological metagenomes</taxon>
    </lineage>
</organism>
<keyword evidence="1" id="KW-0812">Transmembrane</keyword>
<proteinExistence type="predicted"/>
<sequence>MKKEEFFRSEKGRLFCLGGLIGTYTTTLLFLILLVV</sequence>
<keyword evidence="1" id="KW-0472">Membrane</keyword>
<protein>
    <submittedName>
        <fullName evidence="2">Uncharacterized protein</fullName>
    </submittedName>
</protein>
<dbReference type="EMBL" id="LAZR01000300">
    <property type="protein sequence ID" value="KKN76074.1"/>
    <property type="molecule type" value="Genomic_DNA"/>
</dbReference>